<evidence type="ECO:0000313" key="2">
    <source>
        <dbReference type="EMBL" id="STC69303.1"/>
    </source>
</evidence>
<dbReference type="AlphaFoldDB" id="A0A376CLV9"/>
<dbReference type="GO" id="GO:0043571">
    <property type="term" value="P:maintenance of CRISPR repeat elements"/>
    <property type="evidence" value="ECO:0007669"/>
    <property type="project" value="InterPro"/>
</dbReference>
<dbReference type="InterPro" id="IPR021124">
    <property type="entry name" value="CRISPR-assoc_prot_Cas5"/>
</dbReference>
<dbReference type="GO" id="GO:0003723">
    <property type="term" value="F:RNA binding"/>
    <property type="evidence" value="ECO:0007669"/>
    <property type="project" value="InterPro"/>
</dbReference>
<dbReference type="NCBIfam" id="TIGR02593">
    <property type="entry name" value="CRISPR_cas5"/>
    <property type="match status" value="1"/>
</dbReference>
<keyword evidence="3" id="KW-1185">Reference proteome</keyword>
<dbReference type="InterPro" id="IPR010147">
    <property type="entry name" value="CRISPR-assoc_prot_CasD"/>
</dbReference>
<dbReference type="STRING" id="35756.GCA_001044155_01203"/>
<dbReference type="InterPro" id="IPR013422">
    <property type="entry name" value="CRISPR-assoc_prot_Cas5_N"/>
</dbReference>
<protein>
    <submittedName>
        <fullName evidence="2">CRISPR-associated protein</fullName>
    </submittedName>
</protein>
<dbReference type="OrthoDB" id="3189549at2"/>
<dbReference type="CDD" id="cd09756">
    <property type="entry name" value="Cas5_I-E"/>
    <property type="match status" value="1"/>
</dbReference>
<dbReference type="GO" id="GO:0051607">
    <property type="term" value="P:defense response to virus"/>
    <property type="evidence" value="ECO:0007669"/>
    <property type="project" value="UniProtKB-KW"/>
</dbReference>
<evidence type="ECO:0000256" key="1">
    <source>
        <dbReference type="ARBA" id="ARBA00023118"/>
    </source>
</evidence>
<sequence>MEHTLKLLLKGPMQSWGDNSRYRTRSTGSTPTKSGIVGLLAAAEGRRRTDPIEDLAALSLAVRVDQSGSLLRDYQTAQPWQKNPNDPAKLVTRYYLSDAAFLVGIESENLELLEGLQEALRNPAYPLFLGRRSCPAPANLVQGIVPAAADVALLEEDEWFASSAHRKVRSKKVELPVYRDARPGEQGERRQDVPISFDPQHRKYGWRTVVFAGSKAIDNSAFGRSHDPFMEAVMSV</sequence>
<organism evidence="2 3">
    <name type="scientific">Corynebacterium pilosum</name>
    <dbReference type="NCBI Taxonomy" id="35756"/>
    <lineage>
        <taxon>Bacteria</taxon>
        <taxon>Bacillati</taxon>
        <taxon>Actinomycetota</taxon>
        <taxon>Actinomycetes</taxon>
        <taxon>Mycobacteriales</taxon>
        <taxon>Corynebacteriaceae</taxon>
        <taxon>Corynebacterium</taxon>
    </lineage>
</organism>
<keyword evidence="1" id="KW-0051">Antiviral defense</keyword>
<dbReference type="NCBIfam" id="TIGR01868">
    <property type="entry name" value="casD_Cas5e"/>
    <property type="match status" value="1"/>
</dbReference>
<reference evidence="2 3" key="1">
    <citation type="submission" date="2018-06" db="EMBL/GenBank/DDBJ databases">
        <authorList>
            <consortium name="Pathogen Informatics"/>
            <person name="Doyle S."/>
        </authorList>
    </citation>
    <scope>NUCLEOTIDE SEQUENCE [LARGE SCALE GENOMIC DNA]</scope>
    <source>
        <strain evidence="2 3">NCTC11862</strain>
    </source>
</reference>
<dbReference type="EMBL" id="UFXQ01000001">
    <property type="protein sequence ID" value="STC69303.1"/>
    <property type="molecule type" value="Genomic_DNA"/>
</dbReference>
<evidence type="ECO:0000313" key="3">
    <source>
        <dbReference type="Proteomes" id="UP000254467"/>
    </source>
</evidence>
<accession>A0A376CLV9</accession>
<dbReference type="Pfam" id="PF09704">
    <property type="entry name" value="Cas_Cas5d"/>
    <property type="match status" value="1"/>
</dbReference>
<proteinExistence type="predicted"/>
<dbReference type="Proteomes" id="UP000254467">
    <property type="component" value="Unassembled WGS sequence"/>
</dbReference>
<dbReference type="RefSeq" id="WP_081618054.1">
    <property type="nucleotide sequence ID" value="NZ_LDYD01000006.1"/>
</dbReference>
<dbReference type="Gene3D" id="3.30.70.2660">
    <property type="match status" value="1"/>
</dbReference>
<name>A0A376CLV9_9CORY</name>
<gene>
    <name evidence="2" type="primary">cas16</name>
    <name evidence="2" type="ORF">NCTC11862_01088</name>
</gene>